<dbReference type="GO" id="GO:0046464">
    <property type="term" value="P:acylglycerol catabolic process"/>
    <property type="evidence" value="ECO:0007669"/>
    <property type="project" value="TreeGrafter"/>
</dbReference>
<dbReference type="Pfam" id="PF00561">
    <property type="entry name" value="Abhydrolase_1"/>
    <property type="match status" value="1"/>
</dbReference>
<gene>
    <name evidence="2" type="ORF">C6571_01320</name>
</gene>
<dbReference type="EMBL" id="CP027669">
    <property type="protein sequence ID" value="AVO40107.1"/>
    <property type="molecule type" value="Genomic_DNA"/>
</dbReference>
<dbReference type="RefSeq" id="WP_106445100.1">
    <property type="nucleotide sequence ID" value="NZ_CP027669.1"/>
</dbReference>
<dbReference type="SUPFAM" id="SSF53474">
    <property type="entry name" value="alpha/beta-Hydrolases"/>
    <property type="match status" value="1"/>
</dbReference>
<evidence type="ECO:0000313" key="3">
    <source>
        <dbReference type="Proteomes" id="UP000239326"/>
    </source>
</evidence>
<dbReference type="AlphaFoldDB" id="A0A2S0MWD1"/>
<feature type="domain" description="AB hydrolase-1" evidence="1">
    <location>
        <begin position="26"/>
        <end position="269"/>
    </location>
</feature>
<dbReference type="OrthoDB" id="8543939at2"/>
<dbReference type="Proteomes" id="UP000239326">
    <property type="component" value="Chromosome"/>
</dbReference>
<reference evidence="2 3" key="1">
    <citation type="submission" date="2018-03" db="EMBL/GenBank/DDBJ databases">
        <title>Genome sequencing of Simplicispira sp.</title>
        <authorList>
            <person name="Kim S.-J."/>
            <person name="Heo J."/>
            <person name="Kwon S.-W."/>
        </authorList>
    </citation>
    <scope>NUCLEOTIDE SEQUENCE [LARGE SCALE GENOMIC DNA]</scope>
    <source>
        <strain evidence="2 3">SC1-8</strain>
    </source>
</reference>
<evidence type="ECO:0000313" key="2">
    <source>
        <dbReference type="EMBL" id="AVO40107.1"/>
    </source>
</evidence>
<keyword evidence="3" id="KW-1185">Reference proteome</keyword>
<accession>A0A2S0MWD1</accession>
<evidence type="ECO:0000259" key="1">
    <source>
        <dbReference type="Pfam" id="PF00561"/>
    </source>
</evidence>
<keyword evidence="2" id="KW-0378">Hydrolase</keyword>
<dbReference type="GO" id="GO:0016020">
    <property type="term" value="C:membrane"/>
    <property type="evidence" value="ECO:0007669"/>
    <property type="project" value="TreeGrafter"/>
</dbReference>
<dbReference type="PANTHER" id="PTHR43798">
    <property type="entry name" value="MONOACYLGLYCEROL LIPASE"/>
    <property type="match status" value="1"/>
</dbReference>
<sequence length="300" mass="33204">MQPRSRYAICAGYEIHYMEWGAPDAPVVIAWHGLARTGRDMDPLAEHLADRYRVICPDTLGRGLSQWARYPAEEYRLRFYARIAADLFAQLGIDRAHWIGTSMGGSIGTVSASGLFEPALQGAIRSLLLNDNAPQLADAALERIKAYAGQPPAFDTVAELEAFFRQVYAPYGWLTDAQWRLLTESSTRRLPDGRVTPHYDPAMVQQFTRHDNDYLIWDHYDALNLPVLCLRGADSDLVLPQTTAAMQTRGPGARAQLQVTQVAGCGHAPALNVPEQLALVDAFLARVEAGKSVRQEPLCT</sequence>
<protein>
    <submittedName>
        <fullName evidence="2">Alpha/beta hydrolase</fullName>
    </submittedName>
</protein>
<proteinExistence type="predicted"/>
<dbReference type="InterPro" id="IPR050266">
    <property type="entry name" value="AB_hydrolase_sf"/>
</dbReference>
<dbReference type="InterPro" id="IPR029058">
    <property type="entry name" value="AB_hydrolase_fold"/>
</dbReference>
<dbReference type="GO" id="GO:0047372">
    <property type="term" value="F:monoacylglycerol lipase activity"/>
    <property type="evidence" value="ECO:0007669"/>
    <property type="project" value="TreeGrafter"/>
</dbReference>
<dbReference type="Gene3D" id="3.40.50.1820">
    <property type="entry name" value="alpha/beta hydrolase"/>
    <property type="match status" value="1"/>
</dbReference>
<dbReference type="InterPro" id="IPR000073">
    <property type="entry name" value="AB_hydrolase_1"/>
</dbReference>
<dbReference type="KEGG" id="simp:C6571_01320"/>
<organism evidence="2 3">
    <name type="scientific">Simplicispira suum</name>
    <dbReference type="NCBI Taxonomy" id="2109915"/>
    <lineage>
        <taxon>Bacteria</taxon>
        <taxon>Pseudomonadati</taxon>
        <taxon>Pseudomonadota</taxon>
        <taxon>Betaproteobacteria</taxon>
        <taxon>Burkholderiales</taxon>
        <taxon>Comamonadaceae</taxon>
        <taxon>Simplicispira</taxon>
    </lineage>
</organism>
<dbReference type="PANTHER" id="PTHR43798:SF33">
    <property type="entry name" value="HYDROLASE, PUTATIVE (AFU_ORTHOLOGUE AFUA_2G14860)-RELATED"/>
    <property type="match status" value="1"/>
</dbReference>
<name>A0A2S0MWD1_9BURK</name>